<dbReference type="Proteomes" id="UP000031512">
    <property type="component" value="Chromosome 3"/>
</dbReference>
<dbReference type="KEGG" id="beq:BEWA_003060"/>
<sequence>MTVFGVLAVLIAAVVVQGKKEKQLHTKDVPICGEGYKGLLNHQFNRDDSDALITTAAFLSKNALNLFTGNISYMKIDLALSILPLETLNNKCFSIRNEDALPNILCAGGLLERNEWINAIESSMLCASTGVKSRLPLIPGEEILEEVEEDSPKGINLFIHDGPNGRPEIYINGKTTTQLEKEREELAMADSSVEPIADMSHLFHNLQAEDGPVTPAPLDQEAMDEAKVEAGLVSPNIPEKGYFHLHHHEI</sequence>
<organism evidence="2 3">
    <name type="scientific">Theileria equi strain WA</name>
    <dbReference type="NCBI Taxonomy" id="1537102"/>
    <lineage>
        <taxon>Eukaryota</taxon>
        <taxon>Sar</taxon>
        <taxon>Alveolata</taxon>
        <taxon>Apicomplexa</taxon>
        <taxon>Aconoidasida</taxon>
        <taxon>Piroplasmida</taxon>
        <taxon>Theileriidae</taxon>
        <taxon>Theileria</taxon>
    </lineage>
</organism>
<dbReference type="OrthoDB" id="340921at2759"/>
<reference evidence="2 3" key="1">
    <citation type="journal article" date="2012" name="BMC Genomics">
        <title>Comparative genomic analysis and phylogenetic position of Theileria equi.</title>
        <authorList>
            <person name="Kappmeyer L.S."/>
            <person name="Thiagarajan M."/>
            <person name="Herndon D.R."/>
            <person name="Ramsay J.D."/>
            <person name="Caler E."/>
            <person name="Djikeng A."/>
            <person name="Gillespie J.J."/>
            <person name="Lau A.O."/>
            <person name="Roalson E.H."/>
            <person name="Silva J.C."/>
            <person name="Silva M.G."/>
            <person name="Suarez C.E."/>
            <person name="Ueti M.W."/>
            <person name="Nene V.M."/>
            <person name="Mealey R.H."/>
            <person name="Knowles D.P."/>
            <person name="Brayton K.A."/>
        </authorList>
    </citation>
    <scope>NUCLEOTIDE SEQUENCE [LARGE SCALE GENOMIC DNA]</scope>
    <source>
        <strain evidence="2 3">WA</strain>
    </source>
</reference>
<keyword evidence="1" id="KW-0732">Signal</keyword>
<dbReference type="RefSeq" id="XP_004830564.1">
    <property type="nucleotide sequence ID" value="XM_004830507.1"/>
</dbReference>
<dbReference type="eggNOG" id="ENOG502S7UC">
    <property type="taxonomic scope" value="Eukaryota"/>
</dbReference>
<proteinExistence type="predicted"/>
<name>L0B094_THEEQ</name>
<keyword evidence="3" id="KW-1185">Reference proteome</keyword>
<dbReference type="AlphaFoldDB" id="L0B094"/>
<dbReference type="GeneID" id="15806305"/>
<feature type="chain" id="PRO_5003939975" evidence="1">
    <location>
        <begin position="19"/>
        <end position="250"/>
    </location>
</feature>
<dbReference type="EMBL" id="CP001670">
    <property type="protein sequence ID" value="AFZ80898.1"/>
    <property type="molecule type" value="Genomic_DNA"/>
</dbReference>
<evidence type="ECO:0000313" key="3">
    <source>
        <dbReference type="Proteomes" id="UP000031512"/>
    </source>
</evidence>
<dbReference type="VEuPathDB" id="PiroplasmaDB:BEWA_003060"/>
<gene>
    <name evidence="2" type="ORF">BEWA_003060</name>
</gene>
<evidence type="ECO:0000256" key="1">
    <source>
        <dbReference type="SAM" id="SignalP"/>
    </source>
</evidence>
<accession>L0B094</accession>
<protein>
    <submittedName>
        <fullName evidence="2">Signal peptide-containing protein</fullName>
    </submittedName>
</protein>
<feature type="signal peptide" evidence="1">
    <location>
        <begin position="1"/>
        <end position="18"/>
    </location>
</feature>
<evidence type="ECO:0000313" key="2">
    <source>
        <dbReference type="EMBL" id="AFZ80898.1"/>
    </source>
</evidence>